<dbReference type="EMBL" id="JAWDJW010006204">
    <property type="protein sequence ID" value="KAK3065794.1"/>
    <property type="molecule type" value="Genomic_DNA"/>
</dbReference>
<protein>
    <submittedName>
        <fullName evidence="1">Uncharacterized protein</fullName>
    </submittedName>
</protein>
<keyword evidence="2" id="KW-1185">Reference proteome</keyword>
<reference evidence="1" key="1">
    <citation type="submission" date="2024-09" db="EMBL/GenBank/DDBJ databases">
        <title>Black Yeasts Isolated from many extreme environments.</title>
        <authorList>
            <person name="Coleine C."/>
            <person name="Stajich J.E."/>
            <person name="Selbmann L."/>
        </authorList>
    </citation>
    <scope>NUCLEOTIDE SEQUENCE</scope>
    <source>
        <strain evidence="1">CCFEE 5737</strain>
    </source>
</reference>
<comment type="caution">
    <text evidence="1">The sequence shown here is derived from an EMBL/GenBank/DDBJ whole genome shotgun (WGS) entry which is preliminary data.</text>
</comment>
<accession>A0ACC3DE50</accession>
<organism evidence="1 2">
    <name type="scientific">Coniosporium uncinatum</name>
    <dbReference type="NCBI Taxonomy" id="93489"/>
    <lineage>
        <taxon>Eukaryota</taxon>
        <taxon>Fungi</taxon>
        <taxon>Dikarya</taxon>
        <taxon>Ascomycota</taxon>
        <taxon>Pezizomycotina</taxon>
        <taxon>Dothideomycetes</taxon>
        <taxon>Dothideomycetes incertae sedis</taxon>
        <taxon>Coniosporium</taxon>
    </lineage>
</organism>
<proteinExistence type="predicted"/>
<evidence type="ECO:0000313" key="1">
    <source>
        <dbReference type="EMBL" id="KAK3065794.1"/>
    </source>
</evidence>
<gene>
    <name evidence="1" type="ORF">LTS18_002386</name>
</gene>
<name>A0ACC3DE50_9PEZI</name>
<feature type="non-terminal residue" evidence="1">
    <location>
        <position position="211"/>
    </location>
</feature>
<sequence length="211" mass="23355">MLGSEMGTLRQAEQDAKSRGVGLFKGHVAPSSAGKGKMEAVVSRVQSADTVFLRAKSGAERRVNLSSVRQPKPSDPKQAPWGSEAKEFLRKKIIGKHLTFSIDGKRAATEGYDEREMATLLQNNKNVGLMLVEAGFASVIRHRQDDTDRSPIYDDLLQAEQQAQEHKLGMWADKAPAAKQYVDYSESLEKAKRQMALLSRQKKVPAVVDFV</sequence>
<dbReference type="Proteomes" id="UP001186974">
    <property type="component" value="Unassembled WGS sequence"/>
</dbReference>
<evidence type="ECO:0000313" key="2">
    <source>
        <dbReference type="Proteomes" id="UP001186974"/>
    </source>
</evidence>